<dbReference type="GO" id="GO:0016874">
    <property type="term" value="F:ligase activity"/>
    <property type="evidence" value="ECO:0007669"/>
    <property type="project" value="UniProtKB-KW"/>
</dbReference>
<keyword evidence="2 5" id="KW-0436">Ligase</keyword>
<dbReference type="InterPro" id="IPR045851">
    <property type="entry name" value="AMP-bd_C_sf"/>
</dbReference>
<protein>
    <submittedName>
        <fullName evidence="5">Fatty acyl-AMP ligase</fullName>
    </submittedName>
</protein>
<dbReference type="InterPro" id="IPR040097">
    <property type="entry name" value="FAAL/FAAC"/>
</dbReference>
<feature type="domain" description="AMP-dependent synthetase/ligase" evidence="4">
    <location>
        <begin position="12"/>
        <end position="413"/>
    </location>
</feature>
<dbReference type="Pfam" id="PF00501">
    <property type="entry name" value="AMP-binding"/>
    <property type="match status" value="1"/>
</dbReference>
<sequence length="580" mass="62240">MSDFVTYLRERLRDDRAFVFLRDDLEEERLTFTELDRRARAVAVWLTGLGMADRPVLLLYPAGLDFTVAFLGCLYARALAVPAPLPQAGGQHADRVRALLADSGAALVLTDAAHASALTEMAHASEPAAPPVHAVPPIRRGGAEAADPPVRDGAGAADPDAWSPPAMSGDTIAYLQYTSGSTSEPRGVEVSHRGLLHNLGLFRELAGAVPPRRIAGWLPHYHDMGLVGLQLQALHTGADLVLMSPNAFVARPVRWLEAISRYRADWTVAPDFGYSWCTRRITDAECAGLDLSSLTMALSGAEPINPGTLDAFARKFAPAGFRPTTWNPGYGLAECTLMVTCTPRGLGPTVRRFAPDGLERRRAVPSADGVPLVACGSPTGLDLRIVDPDTLAPLPDGGIGEIQVAGPSVAAGYRGRPDATRATFRTGDDGRWLRTGDLGFLLDGRLYVTGRLKDVIIVRGRNLHPHDLEEAARAAHPASGRGVAFGVVRRGSGEHVVLVQEVRRGREGHAGEMADRILDRLTGRFGVPVSVVVVGHGEVRQTTSGKLRRRHMRDLLLRGGLTPVHTELEPALKDLLPASP</sequence>
<evidence type="ECO:0000256" key="1">
    <source>
        <dbReference type="ARBA" id="ARBA00006432"/>
    </source>
</evidence>
<dbReference type="Proteomes" id="UP001500665">
    <property type="component" value="Unassembled WGS sequence"/>
</dbReference>
<evidence type="ECO:0000313" key="6">
    <source>
        <dbReference type="Proteomes" id="UP001500665"/>
    </source>
</evidence>
<dbReference type="InterPro" id="IPR020845">
    <property type="entry name" value="AMP-binding_CS"/>
</dbReference>
<organism evidence="5 6">
    <name type="scientific">Actinocorallia libanotica</name>
    <dbReference type="NCBI Taxonomy" id="46162"/>
    <lineage>
        <taxon>Bacteria</taxon>
        <taxon>Bacillati</taxon>
        <taxon>Actinomycetota</taxon>
        <taxon>Actinomycetes</taxon>
        <taxon>Streptosporangiales</taxon>
        <taxon>Thermomonosporaceae</taxon>
        <taxon>Actinocorallia</taxon>
    </lineage>
</organism>
<name>A0ABP4C214_9ACTN</name>
<dbReference type="InterPro" id="IPR000873">
    <property type="entry name" value="AMP-dep_synth/lig_dom"/>
</dbReference>
<dbReference type="InterPro" id="IPR042099">
    <property type="entry name" value="ANL_N_sf"/>
</dbReference>
<comment type="caution">
    <text evidence="5">The sequence shown here is derived from an EMBL/GenBank/DDBJ whole genome shotgun (WGS) entry which is preliminary data.</text>
</comment>
<dbReference type="CDD" id="cd05931">
    <property type="entry name" value="FAAL"/>
    <property type="match status" value="1"/>
</dbReference>
<dbReference type="PANTHER" id="PTHR22754:SF32">
    <property type="entry name" value="DISCO-INTERACTING PROTEIN 2"/>
    <property type="match status" value="1"/>
</dbReference>
<accession>A0ABP4C214</accession>
<comment type="similarity">
    <text evidence="1">Belongs to the ATP-dependent AMP-binding enzyme family.</text>
</comment>
<feature type="region of interest" description="Disordered" evidence="3">
    <location>
        <begin position="137"/>
        <end position="162"/>
    </location>
</feature>
<evidence type="ECO:0000259" key="4">
    <source>
        <dbReference type="Pfam" id="PF00501"/>
    </source>
</evidence>
<evidence type="ECO:0000256" key="3">
    <source>
        <dbReference type="SAM" id="MobiDB-lite"/>
    </source>
</evidence>
<dbReference type="Gene3D" id="3.30.300.30">
    <property type="match status" value="1"/>
</dbReference>
<reference evidence="6" key="1">
    <citation type="journal article" date="2019" name="Int. J. Syst. Evol. Microbiol.">
        <title>The Global Catalogue of Microorganisms (GCM) 10K type strain sequencing project: providing services to taxonomists for standard genome sequencing and annotation.</title>
        <authorList>
            <consortium name="The Broad Institute Genomics Platform"/>
            <consortium name="The Broad Institute Genome Sequencing Center for Infectious Disease"/>
            <person name="Wu L."/>
            <person name="Ma J."/>
        </authorList>
    </citation>
    <scope>NUCLEOTIDE SEQUENCE [LARGE SCALE GENOMIC DNA]</scope>
    <source>
        <strain evidence="6">JCM 10696</strain>
    </source>
</reference>
<dbReference type="SUPFAM" id="SSF56801">
    <property type="entry name" value="Acetyl-CoA synthetase-like"/>
    <property type="match status" value="1"/>
</dbReference>
<dbReference type="PANTHER" id="PTHR22754">
    <property type="entry name" value="DISCO-INTERACTING PROTEIN 2 DIP2 -RELATED"/>
    <property type="match status" value="1"/>
</dbReference>
<dbReference type="EMBL" id="BAAAHH010000021">
    <property type="protein sequence ID" value="GAA0958935.1"/>
    <property type="molecule type" value="Genomic_DNA"/>
</dbReference>
<dbReference type="RefSeq" id="WP_344243196.1">
    <property type="nucleotide sequence ID" value="NZ_BAAAHH010000021.1"/>
</dbReference>
<proteinExistence type="inferred from homology"/>
<evidence type="ECO:0000256" key="2">
    <source>
        <dbReference type="ARBA" id="ARBA00022598"/>
    </source>
</evidence>
<evidence type="ECO:0000313" key="5">
    <source>
        <dbReference type="EMBL" id="GAA0958935.1"/>
    </source>
</evidence>
<gene>
    <name evidence="5" type="ORF">GCM10009550_48160</name>
</gene>
<dbReference type="PROSITE" id="PS00455">
    <property type="entry name" value="AMP_BINDING"/>
    <property type="match status" value="1"/>
</dbReference>
<dbReference type="Gene3D" id="3.40.50.12780">
    <property type="entry name" value="N-terminal domain of ligase-like"/>
    <property type="match status" value="1"/>
</dbReference>
<keyword evidence="6" id="KW-1185">Reference proteome</keyword>